<dbReference type="InterPro" id="IPR058245">
    <property type="entry name" value="NreC/VraR/RcsB-like_REC"/>
</dbReference>
<dbReference type="OrthoDB" id="9808843at2"/>
<evidence type="ECO:0000313" key="9">
    <source>
        <dbReference type="Proteomes" id="UP000063699"/>
    </source>
</evidence>
<feature type="domain" description="Response regulatory" evidence="7">
    <location>
        <begin position="5"/>
        <end position="122"/>
    </location>
</feature>
<dbReference type="Gene3D" id="3.40.50.2300">
    <property type="match status" value="1"/>
</dbReference>
<dbReference type="SUPFAM" id="SSF46894">
    <property type="entry name" value="C-terminal effector domain of the bipartite response regulators"/>
    <property type="match status" value="1"/>
</dbReference>
<dbReference type="PANTHER" id="PTHR43214:SF24">
    <property type="entry name" value="TRANSCRIPTIONAL REGULATORY PROTEIN NARL-RELATED"/>
    <property type="match status" value="1"/>
</dbReference>
<dbReference type="InterPro" id="IPR039420">
    <property type="entry name" value="WalR-like"/>
</dbReference>
<dbReference type="RefSeq" id="WP_054289774.1">
    <property type="nucleotide sequence ID" value="NZ_CP012752.1"/>
</dbReference>
<dbReference type="CDD" id="cd06170">
    <property type="entry name" value="LuxR_C_like"/>
    <property type="match status" value="1"/>
</dbReference>
<dbReference type="CDD" id="cd17535">
    <property type="entry name" value="REC_NarL-like"/>
    <property type="match status" value="1"/>
</dbReference>
<dbReference type="Pfam" id="PF00196">
    <property type="entry name" value="GerE"/>
    <property type="match status" value="1"/>
</dbReference>
<dbReference type="PANTHER" id="PTHR43214">
    <property type="entry name" value="TWO-COMPONENT RESPONSE REGULATOR"/>
    <property type="match status" value="1"/>
</dbReference>
<keyword evidence="9" id="KW-1185">Reference proteome</keyword>
<dbReference type="GO" id="GO:0003677">
    <property type="term" value="F:DNA binding"/>
    <property type="evidence" value="ECO:0007669"/>
    <property type="project" value="UniProtKB-KW"/>
</dbReference>
<sequence length="225" mass="24282">MTTLRVLLADDHAMLRSGMRAIFDTQSDLECVAEVADGRAAVAEVARLRPDVAVLDIRMPKLDGLGATEAILGDRANRTKVILLTTYDSDEYVYRALNAGASGFLLKSLPPEELISAIRVAARGDALIDPSVTQRLIARFAVSIAPPVTPPELSQLTAREREVLQLVAAAYSNAEIAAQLHVGDETVKTHVSRVLSKLGLRDRVHAVAYAHLNGLVTRRHPLPPG</sequence>
<dbReference type="AlphaFoldDB" id="A0A0N9HSD0"/>
<evidence type="ECO:0000256" key="4">
    <source>
        <dbReference type="ARBA" id="ARBA00023163"/>
    </source>
</evidence>
<dbReference type="InterPro" id="IPR000792">
    <property type="entry name" value="Tscrpt_reg_LuxR_C"/>
</dbReference>
<name>A0A0N9HSD0_9PSEU</name>
<feature type="modified residue" description="4-aspartylphosphate" evidence="5">
    <location>
        <position position="56"/>
    </location>
</feature>
<evidence type="ECO:0000256" key="5">
    <source>
        <dbReference type="PROSITE-ProRule" id="PRU00169"/>
    </source>
</evidence>
<dbReference type="PRINTS" id="PR00038">
    <property type="entry name" value="HTHLUXR"/>
</dbReference>
<dbReference type="EMBL" id="CP012752">
    <property type="protein sequence ID" value="ALG07864.1"/>
    <property type="molecule type" value="Genomic_DNA"/>
</dbReference>
<keyword evidence="4" id="KW-0804">Transcription</keyword>
<evidence type="ECO:0000259" key="7">
    <source>
        <dbReference type="PROSITE" id="PS50110"/>
    </source>
</evidence>
<dbReference type="Proteomes" id="UP000063699">
    <property type="component" value="Chromosome"/>
</dbReference>
<proteinExistence type="predicted"/>
<accession>A0A0N9HSD0</accession>
<dbReference type="InterPro" id="IPR016032">
    <property type="entry name" value="Sig_transdc_resp-reg_C-effctor"/>
</dbReference>
<dbReference type="GO" id="GO:0006355">
    <property type="term" value="P:regulation of DNA-templated transcription"/>
    <property type="evidence" value="ECO:0007669"/>
    <property type="project" value="InterPro"/>
</dbReference>
<dbReference type="STRING" id="860235.AOZ06_13910"/>
<dbReference type="InterPro" id="IPR001789">
    <property type="entry name" value="Sig_transdc_resp-reg_receiver"/>
</dbReference>
<keyword evidence="3" id="KW-0238">DNA-binding</keyword>
<evidence type="ECO:0000256" key="3">
    <source>
        <dbReference type="ARBA" id="ARBA00023125"/>
    </source>
</evidence>
<dbReference type="SMART" id="SM00421">
    <property type="entry name" value="HTH_LUXR"/>
    <property type="match status" value="1"/>
</dbReference>
<dbReference type="KEGG" id="kphy:AOZ06_13910"/>
<gene>
    <name evidence="8" type="ORF">AOZ06_13910</name>
</gene>
<dbReference type="PROSITE" id="PS50043">
    <property type="entry name" value="HTH_LUXR_2"/>
    <property type="match status" value="1"/>
</dbReference>
<keyword evidence="2" id="KW-0805">Transcription regulation</keyword>
<dbReference type="PROSITE" id="PS50110">
    <property type="entry name" value="RESPONSE_REGULATORY"/>
    <property type="match status" value="1"/>
</dbReference>
<evidence type="ECO:0000259" key="6">
    <source>
        <dbReference type="PROSITE" id="PS50043"/>
    </source>
</evidence>
<evidence type="ECO:0000256" key="1">
    <source>
        <dbReference type="ARBA" id="ARBA00022553"/>
    </source>
</evidence>
<dbReference type="InterPro" id="IPR011006">
    <property type="entry name" value="CheY-like_superfamily"/>
</dbReference>
<dbReference type="SMART" id="SM00448">
    <property type="entry name" value="REC"/>
    <property type="match status" value="1"/>
</dbReference>
<keyword evidence="1 5" id="KW-0597">Phosphoprotein</keyword>
<evidence type="ECO:0000313" key="8">
    <source>
        <dbReference type="EMBL" id="ALG07864.1"/>
    </source>
</evidence>
<evidence type="ECO:0000256" key="2">
    <source>
        <dbReference type="ARBA" id="ARBA00023015"/>
    </source>
</evidence>
<dbReference type="GO" id="GO:0000160">
    <property type="term" value="P:phosphorelay signal transduction system"/>
    <property type="evidence" value="ECO:0007669"/>
    <property type="project" value="InterPro"/>
</dbReference>
<protein>
    <submittedName>
        <fullName evidence="8">Transcriptional regulator</fullName>
    </submittedName>
</protein>
<organism evidence="8 9">
    <name type="scientific">Kibdelosporangium phytohabitans</name>
    <dbReference type="NCBI Taxonomy" id="860235"/>
    <lineage>
        <taxon>Bacteria</taxon>
        <taxon>Bacillati</taxon>
        <taxon>Actinomycetota</taxon>
        <taxon>Actinomycetes</taxon>
        <taxon>Pseudonocardiales</taxon>
        <taxon>Pseudonocardiaceae</taxon>
        <taxon>Kibdelosporangium</taxon>
    </lineage>
</organism>
<dbReference type="Pfam" id="PF00072">
    <property type="entry name" value="Response_reg"/>
    <property type="match status" value="1"/>
</dbReference>
<dbReference type="SUPFAM" id="SSF52172">
    <property type="entry name" value="CheY-like"/>
    <property type="match status" value="1"/>
</dbReference>
<reference evidence="8 9" key="1">
    <citation type="submission" date="2015-07" db="EMBL/GenBank/DDBJ databases">
        <title>Genome sequencing of Kibdelosporangium phytohabitans.</title>
        <authorList>
            <person name="Qin S."/>
            <person name="Xing K."/>
        </authorList>
    </citation>
    <scope>NUCLEOTIDE SEQUENCE [LARGE SCALE GENOMIC DNA]</scope>
    <source>
        <strain evidence="8 9">KLBMP1111</strain>
    </source>
</reference>
<feature type="domain" description="HTH luxR-type" evidence="6">
    <location>
        <begin position="149"/>
        <end position="214"/>
    </location>
</feature>